<dbReference type="InterPro" id="IPR036658">
    <property type="entry name" value="CPI-17_sf"/>
</dbReference>
<dbReference type="AlphaFoldDB" id="A0A8C3IAF9"/>
<evidence type="ECO:0000256" key="1">
    <source>
        <dbReference type="ARBA" id="ARBA00005483"/>
    </source>
</evidence>
<reference evidence="5" key="2">
    <citation type="submission" date="2025-09" db="UniProtKB">
        <authorList>
            <consortium name="Ensembl"/>
        </authorList>
    </citation>
    <scope>IDENTIFICATION</scope>
</reference>
<comment type="similarity">
    <text evidence="1">Belongs to the PP1 inhibitor family.</text>
</comment>
<reference evidence="5" key="1">
    <citation type="submission" date="2025-08" db="UniProtKB">
        <authorList>
            <consortium name="Ensembl"/>
        </authorList>
    </citation>
    <scope>IDENTIFICATION</scope>
</reference>
<evidence type="ECO:0000256" key="4">
    <source>
        <dbReference type="SAM" id="MobiDB-lite"/>
    </source>
</evidence>
<dbReference type="Pfam" id="PF05361">
    <property type="entry name" value="PP1_inhibitor"/>
    <property type="match status" value="1"/>
</dbReference>
<name>A0A8C3IAF9_CHRPI</name>
<proteinExistence type="inferred from homology"/>
<dbReference type="GeneTree" id="ENSGT00950000182985"/>
<feature type="compositionally biased region" description="Basic residues" evidence="4">
    <location>
        <begin position="1"/>
        <end position="11"/>
    </location>
</feature>
<evidence type="ECO:0000313" key="6">
    <source>
        <dbReference type="Proteomes" id="UP000694380"/>
    </source>
</evidence>
<dbReference type="Proteomes" id="UP000694380">
    <property type="component" value="Unplaced"/>
</dbReference>
<sequence>MAANRVGRRLGRGSPARSPGSPRAEPARSPGIQKRQARVTVKYDRRELQRRLDTEKWIDGRLEELYLGREAEMPDEVNIDELLELDTDEARAAQLQVRAGVRPAPSPLSSSGPWPGACLSRGACALPAEPWGMAWALSCHGGGAGHGERLLSEACSVASLPSCVGL</sequence>
<dbReference type="PANTHER" id="PTHR16188:SF4">
    <property type="entry name" value="PROTEIN PHOSPHATASE 1 REGULATORY SUBUNIT 14A"/>
    <property type="match status" value="1"/>
</dbReference>
<dbReference type="PANTHER" id="PTHR16188">
    <property type="entry name" value="PROTEIN PHOSPHATASE 1 INHIBITOR POTENTIATED BY PROTEIN KINASE C"/>
    <property type="match status" value="1"/>
</dbReference>
<keyword evidence="2" id="KW-0597">Phosphoprotein</keyword>
<evidence type="ECO:0000256" key="2">
    <source>
        <dbReference type="ARBA" id="ARBA00022553"/>
    </source>
</evidence>
<gene>
    <name evidence="5" type="primary">PPP1R14A</name>
</gene>
<dbReference type="OMA" id="AWALSCH"/>
<keyword evidence="6" id="KW-1185">Reference proteome</keyword>
<accession>A0A8C3IAF9</accession>
<keyword evidence="3" id="KW-0650">Protein phosphatase inhibitor</keyword>
<dbReference type="Gene3D" id="1.10.150.220">
    <property type="entry name" value="CPI-17"/>
    <property type="match status" value="1"/>
</dbReference>
<evidence type="ECO:0000313" key="5">
    <source>
        <dbReference type="Ensembl" id="ENSCPBP00000030969.1"/>
    </source>
</evidence>
<protein>
    <submittedName>
        <fullName evidence="5">Protein phosphatase 1 regulatory inhibitor subunit 14A</fullName>
    </submittedName>
</protein>
<dbReference type="Ensembl" id="ENSCPBT00000036444.1">
    <property type="protein sequence ID" value="ENSCPBP00000030969.1"/>
    <property type="gene ID" value="ENSCPBG00000021765.1"/>
</dbReference>
<feature type="region of interest" description="Disordered" evidence="4">
    <location>
        <begin position="1"/>
        <end position="40"/>
    </location>
</feature>
<organism evidence="5 6">
    <name type="scientific">Chrysemys picta bellii</name>
    <name type="common">Western painted turtle</name>
    <name type="synonym">Emys bellii</name>
    <dbReference type="NCBI Taxonomy" id="8478"/>
    <lineage>
        <taxon>Eukaryota</taxon>
        <taxon>Metazoa</taxon>
        <taxon>Chordata</taxon>
        <taxon>Craniata</taxon>
        <taxon>Vertebrata</taxon>
        <taxon>Euteleostomi</taxon>
        <taxon>Archelosauria</taxon>
        <taxon>Testudinata</taxon>
        <taxon>Testudines</taxon>
        <taxon>Cryptodira</taxon>
        <taxon>Durocryptodira</taxon>
        <taxon>Testudinoidea</taxon>
        <taxon>Emydidae</taxon>
        <taxon>Chrysemys</taxon>
    </lineage>
</organism>
<evidence type="ECO:0000256" key="3">
    <source>
        <dbReference type="ARBA" id="ARBA00023272"/>
    </source>
</evidence>
<dbReference type="GO" id="GO:0005737">
    <property type="term" value="C:cytoplasm"/>
    <property type="evidence" value="ECO:0007669"/>
    <property type="project" value="InterPro"/>
</dbReference>
<dbReference type="InterPro" id="IPR008025">
    <property type="entry name" value="CPI-17"/>
</dbReference>
<dbReference type="GO" id="GO:0071466">
    <property type="term" value="P:cellular response to xenobiotic stimulus"/>
    <property type="evidence" value="ECO:0007669"/>
    <property type="project" value="Ensembl"/>
</dbReference>
<dbReference type="SUPFAM" id="SSF81790">
    <property type="entry name" value="Myosin phosphatase inhibitor 17kDa protein, CPI-17"/>
    <property type="match status" value="1"/>
</dbReference>
<dbReference type="GO" id="GO:0004865">
    <property type="term" value="F:protein serine/threonine phosphatase inhibitor activity"/>
    <property type="evidence" value="ECO:0007669"/>
    <property type="project" value="TreeGrafter"/>
</dbReference>